<dbReference type="InterPro" id="IPR008816">
    <property type="entry name" value="Gly_zipper_2TM_dom"/>
</dbReference>
<evidence type="ECO:0000256" key="2">
    <source>
        <dbReference type="ARBA" id="ARBA00009646"/>
    </source>
</evidence>
<evidence type="ECO:0000313" key="8">
    <source>
        <dbReference type="Proteomes" id="UP001180081"/>
    </source>
</evidence>
<keyword evidence="8" id="KW-1185">Reference proteome</keyword>
<accession>A0ABT8B0W2</accession>
<feature type="chain" id="PRO_5045329682" evidence="5">
    <location>
        <begin position="23"/>
        <end position="270"/>
    </location>
</feature>
<feature type="signal peptide" evidence="5">
    <location>
        <begin position="1"/>
        <end position="22"/>
    </location>
</feature>
<evidence type="ECO:0000313" key="7">
    <source>
        <dbReference type="EMBL" id="MDN3575487.1"/>
    </source>
</evidence>
<proteinExistence type="inferred from homology"/>
<comment type="subcellular location">
    <subcellularLocation>
        <location evidence="1">Membrane</location>
    </subcellularLocation>
</comment>
<dbReference type="InterPro" id="IPR011024">
    <property type="entry name" value="G_crystallin-like"/>
</dbReference>
<evidence type="ECO:0000256" key="3">
    <source>
        <dbReference type="ARBA" id="ARBA00022737"/>
    </source>
</evidence>
<sequence>MHTYWRTALALAVAAIATQAAAQVTFYEREGFEGRSFTTGRQVSNFQQYGFNDRASSVVVLSDRWEACVDSRYRGNCTVLRPGRYASLAAMGLNDRVSSVRIVAGNARFDDDRYAPDPLPVYDNRRRNNERLYQAHVTSVRAILGSAEQRCWVEREQVSENRRDTNVPGAIMGALIGGVLGHQVGGGRGRDLATAGGAAAGAVVGANIGRDRNGQQTYTQDVQRCTTSHRHTRPEYWDVTYDFRGVEHRVQMAYAPGSTVTVNRRGEPRN</sequence>
<comment type="similarity">
    <text evidence="2">Belongs to the beta/gamma-crystallin family.</text>
</comment>
<reference evidence="7" key="1">
    <citation type="journal article" date="2014" name="Int. J. Syst. Evol. Microbiol.">
        <title>Complete genome of a new Firmicutes species belonging to the dominant human colonic microbiota ('Ruminococcus bicirculans') reveals two chromosomes and a selective capacity to utilize plant glucans.</title>
        <authorList>
            <consortium name="NISC Comparative Sequencing Program"/>
            <person name="Wegmann U."/>
            <person name="Louis P."/>
            <person name="Goesmann A."/>
            <person name="Henrissat B."/>
            <person name="Duncan S.H."/>
            <person name="Flint H.J."/>
        </authorList>
    </citation>
    <scope>NUCLEOTIDE SEQUENCE</scope>
    <source>
        <strain evidence="7">CECT 7703</strain>
    </source>
</reference>
<dbReference type="Pfam" id="PF00030">
    <property type="entry name" value="Crystall"/>
    <property type="match status" value="1"/>
</dbReference>
<dbReference type="InterPro" id="IPR001064">
    <property type="entry name" value="Beta/gamma_crystallin"/>
</dbReference>
<dbReference type="SUPFAM" id="SSF49695">
    <property type="entry name" value="gamma-Crystallin-like"/>
    <property type="match status" value="1"/>
</dbReference>
<dbReference type="InterPro" id="IPR051407">
    <property type="entry name" value="Bact_OM_lipoprot/Surf_antigen"/>
</dbReference>
<dbReference type="Gene3D" id="2.60.20.10">
    <property type="entry name" value="Crystallins"/>
    <property type="match status" value="1"/>
</dbReference>
<comment type="caution">
    <text evidence="7">The sequence shown here is derived from an EMBL/GenBank/DDBJ whole genome shotgun (WGS) entry which is preliminary data.</text>
</comment>
<evidence type="ECO:0000256" key="5">
    <source>
        <dbReference type="SAM" id="SignalP"/>
    </source>
</evidence>
<dbReference type="Proteomes" id="UP001180081">
    <property type="component" value="Unassembled WGS sequence"/>
</dbReference>
<feature type="domain" description="Beta/gamma crystallin 'Greek key'" evidence="6">
    <location>
        <begin position="23"/>
        <end position="103"/>
    </location>
</feature>
<dbReference type="EMBL" id="JAUFPU010000002">
    <property type="protein sequence ID" value="MDN3575487.1"/>
    <property type="molecule type" value="Genomic_DNA"/>
</dbReference>
<dbReference type="Pfam" id="PF05433">
    <property type="entry name" value="Rick_17kDa_Anti"/>
    <property type="match status" value="1"/>
</dbReference>
<dbReference type="RefSeq" id="WP_290331142.1">
    <property type="nucleotide sequence ID" value="NZ_JAUFPU010000002.1"/>
</dbReference>
<dbReference type="SMART" id="SM00247">
    <property type="entry name" value="XTALbg"/>
    <property type="match status" value="1"/>
</dbReference>
<evidence type="ECO:0000259" key="6">
    <source>
        <dbReference type="SMART" id="SM00247"/>
    </source>
</evidence>
<organism evidence="7 8">
    <name type="scientific">Chitinimonas viridis</name>
    <dbReference type="NCBI Taxonomy" id="664880"/>
    <lineage>
        <taxon>Bacteria</taxon>
        <taxon>Pseudomonadati</taxon>
        <taxon>Pseudomonadota</taxon>
        <taxon>Betaproteobacteria</taxon>
        <taxon>Neisseriales</taxon>
        <taxon>Chitinibacteraceae</taxon>
        <taxon>Chitinimonas</taxon>
    </lineage>
</organism>
<keyword evidence="4" id="KW-0472">Membrane</keyword>
<reference evidence="7" key="2">
    <citation type="submission" date="2023-06" db="EMBL/GenBank/DDBJ databases">
        <authorList>
            <person name="Lucena T."/>
            <person name="Sun Q."/>
        </authorList>
    </citation>
    <scope>NUCLEOTIDE SEQUENCE</scope>
    <source>
        <strain evidence="7">CECT 7703</strain>
    </source>
</reference>
<evidence type="ECO:0000256" key="1">
    <source>
        <dbReference type="ARBA" id="ARBA00004370"/>
    </source>
</evidence>
<dbReference type="PANTHER" id="PTHR35603">
    <property type="match status" value="1"/>
</dbReference>
<protein>
    <submittedName>
        <fullName evidence="7">Beta/gamma crystallin-related protein</fullName>
    </submittedName>
</protein>
<evidence type="ECO:0000256" key="4">
    <source>
        <dbReference type="ARBA" id="ARBA00023136"/>
    </source>
</evidence>
<gene>
    <name evidence="7" type="ORF">QWZ03_01715</name>
</gene>
<dbReference type="PANTHER" id="PTHR35603:SF2">
    <property type="entry name" value="OUTER MEMBRANE LIPOPROTEIN"/>
    <property type="match status" value="1"/>
</dbReference>
<keyword evidence="3" id="KW-0677">Repeat</keyword>
<keyword evidence="5" id="KW-0732">Signal</keyword>
<name>A0ABT8B0W2_9NEIS</name>